<dbReference type="InterPro" id="IPR029063">
    <property type="entry name" value="SAM-dependent_MTases_sf"/>
</dbReference>
<dbReference type="EMBL" id="BK014797">
    <property type="protein sequence ID" value="DAD76207.1"/>
    <property type="molecule type" value="Genomic_DNA"/>
</dbReference>
<dbReference type="InterPro" id="IPR002052">
    <property type="entry name" value="DNA_methylase_N6_adenine_CS"/>
</dbReference>
<dbReference type="Pfam" id="PF01555">
    <property type="entry name" value="N6_N4_Mtase"/>
    <property type="match status" value="1"/>
</dbReference>
<dbReference type="Gene3D" id="3.40.50.150">
    <property type="entry name" value="Vaccinia Virus protein VP39"/>
    <property type="match status" value="1"/>
</dbReference>
<accession>A0A8S5M2C4</accession>
<protein>
    <submittedName>
        <fullName evidence="5">Adenine-specific methyltransferase</fullName>
    </submittedName>
</protein>
<reference evidence="5" key="1">
    <citation type="journal article" date="2021" name="Proc. Natl. Acad. Sci. U.S.A.">
        <title>A Catalog of Tens of Thousands of Viruses from Human Metagenomes Reveals Hidden Associations with Chronic Diseases.</title>
        <authorList>
            <person name="Tisza M.J."/>
            <person name="Buck C.B."/>
        </authorList>
    </citation>
    <scope>NUCLEOTIDE SEQUENCE</scope>
    <source>
        <strain evidence="5">CtrfD19</strain>
    </source>
</reference>
<name>A0A8S5M2C4_9CAUD</name>
<keyword evidence="3" id="KW-0808">Transferase</keyword>
<dbReference type="InterPro" id="IPR002941">
    <property type="entry name" value="DNA_methylase_N4/N6"/>
</dbReference>
<dbReference type="PANTHER" id="PTHR13370:SF3">
    <property type="entry name" value="TRNA (GUANINE(10)-N2)-METHYLTRANSFERASE HOMOLOG"/>
    <property type="match status" value="1"/>
</dbReference>
<feature type="domain" description="DNA methylase N-4/N-6" evidence="4">
    <location>
        <begin position="54"/>
        <end position="264"/>
    </location>
</feature>
<dbReference type="PRINTS" id="PR00508">
    <property type="entry name" value="S21N4MTFRASE"/>
</dbReference>
<evidence type="ECO:0000256" key="2">
    <source>
        <dbReference type="ARBA" id="ARBA00022603"/>
    </source>
</evidence>
<organism evidence="5">
    <name type="scientific">Siphoviridae sp. ctrfD19</name>
    <dbReference type="NCBI Taxonomy" id="2826478"/>
    <lineage>
        <taxon>Viruses</taxon>
        <taxon>Duplodnaviria</taxon>
        <taxon>Heunggongvirae</taxon>
        <taxon>Uroviricota</taxon>
        <taxon>Caudoviricetes</taxon>
    </lineage>
</organism>
<dbReference type="GO" id="GO:0008170">
    <property type="term" value="F:N-methyltransferase activity"/>
    <property type="evidence" value="ECO:0007669"/>
    <property type="project" value="InterPro"/>
</dbReference>
<dbReference type="SUPFAM" id="SSF53335">
    <property type="entry name" value="S-adenosyl-L-methionine-dependent methyltransferases"/>
    <property type="match status" value="1"/>
</dbReference>
<dbReference type="InterPro" id="IPR001091">
    <property type="entry name" value="RM_Methyltransferase"/>
</dbReference>
<sequence>MFRSDDSFCILLFGYFKVLYHNMLKKGMIYMDINLEAICGDAIIELKKIESNSVDLIVTDPPYNLNKHYGNNYDKFEFDEYLNFSREWIKEAVRVLKPDGTMYVFMGMKYISYIYNVLEKEMEMYFNSWITWYYTQGIGKTKGYSPRHDDILMFTKDKKRFKFNLDEIRVPQKYYRSVNNMRGANPGNVWEFSHMHYCNKNRMKHPTQKPEGLYERMILASSDEGDVVLDPFLGSGTLLRVCQNTNRNGIGIDINPEYIRMSKERLEEKFLGFDSIDERMKRVPNDLNNAEIRENYIKNHISWFLKNHQDAIDDFMKEVKEKYYDKMKETNQLYLFKTYTSYKCRKK</sequence>
<dbReference type="PROSITE" id="PS00092">
    <property type="entry name" value="N6_MTASE"/>
    <property type="match status" value="1"/>
</dbReference>
<keyword evidence="2 5" id="KW-0489">Methyltransferase</keyword>
<dbReference type="PANTHER" id="PTHR13370">
    <property type="entry name" value="RNA METHYLASE-RELATED"/>
    <property type="match status" value="1"/>
</dbReference>
<dbReference type="CDD" id="cd02440">
    <property type="entry name" value="AdoMet_MTases"/>
    <property type="match status" value="1"/>
</dbReference>
<dbReference type="GO" id="GO:0003677">
    <property type="term" value="F:DNA binding"/>
    <property type="evidence" value="ECO:0007669"/>
    <property type="project" value="InterPro"/>
</dbReference>
<evidence type="ECO:0000259" key="4">
    <source>
        <dbReference type="Pfam" id="PF01555"/>
    </source>
</evidence>
<proteinExistence type="inferred from homology"/>
<evidence type="ECO:0000256" key="1">
    <source>
        <dbReference type="ARBA" id="ARBA00006594"/>
    </source>
</evidence>
<dbReference type="GO" id="GO:0032259">
    <property type="term" value="P:methylation"/>
    <property type="evidence" value="ECO:0007669"/>
    <property type="project" value="UniProtKB-KW"/>
</dbReference>
<evidence type="ECO:0000256" key="3">
    <source>
        <dbReference type="ARBA" id="ARBA00022679"/>
    </source>
</evidence>
<comment type="similarity">
    <text evidence="1">Belongs to the N(4)/N(6)-methyltransferase family.</text>
</comment>
<evidence type="ECO:0000313" key="5">
    <source>
        <dbReference type="EMBL" id="DAD76207.1"/>
    </source>
</evidence>